<sequence length="37" mass="4537">MKSDHIKLYYLFEDKLPNQLSVNYLAIDFFYHKTGHF</sequence>
<gene>
    <name evidence="1" type="ORF">M23134_05656</name>
</gene>
<organism evidence="1 2">
    <name type="scientific">Microscilla marina ATCC 23134</name>
    <dbReference type="NCBI Taxonomy" id="313606"/>
    <lineage>
        <taxon>Bacteria</taxon>
        <taxon>Pseudomonadati</taxon>
        <taxon>Bacteroidota</taxon>
        <taxon>Cytophagia</taxon>
        <taxon>Cytophagales</taxon>
        <taxon>Microscillaceae</taxon>
        <taxon>Microscilla</taxon>
    </lineage>
</organism>
<dbReference type="Proteomes" id="UP000004095">
    <property type="component" value="Unassembled WGS sequence"/>
</dbReference>
<evidence type="ECO:0000313" key="2">
    <source>
        <dbReference type="Proteomes" id="UP000004095"/>
    </source>
</evidence>
<comment type="caution">
    <text evidence="1">The sequence shown here is derived from an EMBL/GenBank/DDBJ whole genome shotgun (WGS) entry which is preliminary data.</text>
</comment>
<keyword evidence="2" id="KW-1185">Reference proteome</keyword>
<dbReference type="EMBL" id="AAWS01000009">
    <property type="protein sequence ID" value="EAY29784.1"/>
    <property type="molecule type" value="Genomic_DNA"/>
</dbReference>
<proteinExistence type="predicted"/>
<protein>
    <submittedName>
        <fullName evidence="1">Uncharacterized protein</fullName>
    </submittedName>
</protein>
<accession>A1ZIB6</accession>
<name>A1ZIB6_MICM2</name>
<dbReference type="AlphaFoldDB" id="A1ZIB6"/>
<reference evidence="1 2" key="1">
    <citation type="submission" date="2007-01" db="EMBL/GenBank/DDBJ databases">
        <authorList>
            <person name="Haygood M."/>
            <person name="Podell S."/>
            <person name="Anderson C."/>
            <person name="Hopkinson B."/>
            <person name="Roe K."/>
            <person name="Barbeau K."/>
            <person name="Gaasterland T."/>
            <person name="Ferriera S."/>
            <person name="Johnson J."/>
            <person name="Kravitz S."/>
            <person name="Beeson K."/>
            <person name="Sutton G."/>
            <person name="Rogers Y.-H."/>
            <person name="Friedman R."/>
            <person name="Frazier M."/>
            <person name="Venter J.C."/>
        </authorList>
    </citation>
    <scope>NUCLEOTIDE SEQUENCE [LARGE SCALE GENOMIC DNA]</scope>
    <source>
        <strain evidence="1 2">ATCC 23134</strain>
    </source>
</reference>
<evidence type="ECO:0000313" key="1">
    <source>
        <dbReference type="EMBL" id="EAY29784.1"/>
    </source>
</evidence>